<comment type="caution">
    <text evidence="3">The sequence shown here is derived from an EMBL/GenBank/DDBJ whole genome shotgun (WGS) entry which is preliminary data.</text>
</comment>
<organism evidence="3 4">
    <name type="scientific">Rouxiella silvae</name>
    <dbReference type="NCBI Taxonomy" id="1646373"/>
    <lineage>
        <taxon>Bacteria</taxon>
        <taxon>Pseudomonadati</taxon>
        <taxon>Pseudomonadota</taxon>
        <taxon>Gammaproteobacteria</taxon>
        <taxon>Enterobacterales</taxon>
        <taxon>Yersiniaceae</taxon>
        <taxon>Rouxiella</taxon>
    </lineage>
</organism>
<dbReference type="RefSeq" id="WP_084984431.1">
    <property type="nucleotide sequence ID" value="NZ_CBCSCF010000004.1"/>
</dbReference>
<dbReference type="InterPro" id="IPR010982">
    <property type="entry name" value="Lambda_DNA-bd_dom_sf"/>
</dbReference>
<evidence type="ECO:0000259" key="2">
    <source>
        <dbReference type="Pfam" id="PF16452"/>
    </source>
</evidence>
<dbReference type="Pfam" id="PF07022">
    <property type="entry name" value="Phage_CI_repr"/>
    <property type="match status" value="1"/>
</dbReference>
<feature type="domain" description="Bacteriophage CI repressor N-terminal" evidence="1">
    <location>
        <begin position="11"/>
        <end position="74"/>
    </location>
</feature>
<dbReference type="InterPro" id="IPR032499">
    <property type="entry name" value="Phage_CI_C"/>
</dbReference>
<reference evidence="3 4" key="1">
    <citation type="journal article" date="2017" name="Int. J. Syst. Evol. Microbiol.">
        <title>Rouxiella badensis sp. nov. and Rouxiella silvae sp. nov. isolated from peat bog soil in Germany and emendation of the genus description.</title>
        <authorList>
            <person name="Le Fleche-Mateos A."/>
            <person name="Kugler J.H."/>
            <person name="Hansen S.H."/>
            <person name="Syldatk C."/>
            <person name="Hausmann R."/>
            <person name="Lomprez F."/>
            <person name="Vandenbogaert M."/>
            <person name="Manuguerra J.C."/>
            <person name="Grimont P.A."/>
        </authorList>
    </citation>
    <scope>NUCLEOTIDE SEQUENCE [LARGE SCALE GENOMIC DNA]</scope>
    <source>
        <strain evidence="3 4">213</strain>
    </source>
</reference>
<dbReference type="InterPro" id="IPR010744">
    <property type="entry name" value="Phage_CI_N"/>
</dbReference>
<dbReference type="EMBL" id="MRWD01000083">
    <property type="protein sequence ID" value="ORJ18872.1"/>
    <property type="molecule type" value="Genomic_DNA"/>
</dbReference>
<keyword evidence="4" id="KW-1185">Reference proteome</keyword>
<feature type="domain" description="Bacteriophage CI repressor C-terminal" evidence="2">
    <location>
        <begin position="94"/>
        <end position="188"/>
    </location>
</feature>
<dbReference type="Pfam" id="PF16452">
    <property type="entry name" value="Phage_CI_C"/>
    <property type="match status" value="1"/>
</dbReference>
<proteinExistence type="predicted"/>
<evidence type="ECO:0000313" key="4">
    <source>
        <dbReference type="Proteomes" id="UP000192722"/>
    </source>
</evidence>
<protein>
    <submittedName>
        <fullName evidence="3">Phage repressor protein CI</fullName>
    </submittedName>
</protein>
<evidence type="ECO:0000259" key="1">
    <source>
        <dbReference type="Pfam" id="PF07022"/>
    </source>
</evidence>
<sequence>MEKDSGICNEDVLNRICQAYGFSQKIQLARHFNIAASSLQNRYTRGSISYDFIVHCSLETGTEVRWLLTGKGQSSISGMDASNVQNTYSTLKLFTLSEGNLSEDGSVNIDNKLFSKALTQPICVWSDGKTHIVEKDSSLSDGTWLVDIEGSISIRDLTLLPARKLHVTGGKVPFECGIDEIKTVGRVIGIYAEVN</sequence>
<gene>
    <name evidence="3" type="ORF">BS639_22980</name>
</gene>
<dbReference type="Proteomes" id="UP000192722">
    <property type="component" value="Unassembled WGS sequence"/>
</dbReference>
<dbReference type="Gene3D" id="2.10.109.10">
    <property type="entry name" value="Umud Fragment, subunit A"/>
    <property type="match status" value="1"/>
</dbReference>
<name>A0ABX3TUG9_9GAMM</name>
<dbReference type="Gene3D" id="1.10.260.40">
    <property type="entry name" value="lambda repressor-like DNA-binding domains"/>
    <property type="match status" value="1"/>
</dbReference>
<accession>A0ABX3TUG9</accession>
<evidence type="ECO:0000313" key="3">
    <source>
        <dbReference type="EMBL" id="ORJ18872.1"/>
    </source>
</evidence>